<protein>
    <recommendedName>
        <fullName evidence="4">Hcy-binding domain-containing protein</fullName>
    </recommendedName>
</protein>
<keyword evidence="2" id="KW-0808">Transferase</keyword>
<dbReference type="PANTHER" id="PTHR11103:SF18">
    <property type="entry name" value="SLR1189 PROTEIN"/>
    <property type="match status" value="1"/>
</dbReference>
<dbReference type="EMBL" id="BARS01012907">
    <property type="protein sequence ID" value="GAF91435.1"/>
    <property type="molecule type" value="Genomic_DNA"/>
</dbReference>
<proteinExistence type="predicted"/>
<feature type="domain" description="Hcy-binding" evidence="4">
    <location>
        <begin position="2"/>
        <end position="127"/>
    </location>
</feature>
<feature type="non-terminal residue" evidence="5">
    <location>
        <position position="127"/>
    </location>
</feature>
<dbReference type="AlphaFoldDB" id="X0USL4"/>
<feature type="region of interest" description="Disordered" evidence="3">
    <location>
        <begin position="107"/>
        <end position="127"/>
    </location>
</feature>
<dbReference type="GO" id="GO:0032259">
    <property type="term" value="P:methylation"/>
    <property type="evidence" value="ECO:0007669"/>
    <property type="project" value="UniProtKB-KW"/>
</dbReference>
<evidence type="ECO:0000256" key="1">
    <source>
        <dbReference type="ARBA" id="ARBA00022603"/>
    </source>
</evidence>
<keyword evidence="1" id="KW-0489">Methyltransferase</keyword>
<dbReference type="InterPro" id="IPR003726">
    <property type="entry name" value="HCY_dom"/>
</dbReference>
<accession>X0USL4</accession>
<dbReference type="PROSITE" id="PS50970">
    <property type="entry name" value="HCY"/>
    <property type="match status" value="1"/>
</dbReference>
<evidence type="ECO:0000256" key="3">
    <source>
        <dbReference type="SAM" id="MobiDB-lite"/>
    </source>
</evidence>
<organism evidence="5">
    <name type="scientific">marine sediment metagenome</name>
    <dbReference type="NCBI Taxonomy" id="412755"/>
    <lineage>
        <taxon>unclassified sequences</taxon>
        <taxon>metagenomes</taxon>
        <taxon>ecological metagenomes</taxon>
    </lineage>
</organism>
<gene>
    <name evidence="5" type="ORF">S01H1_22739</name>
</gene>
<evidence type="ECO:0000256" key="2">
    <source>
        <dbReference type="ARBA" id="ARBA00022679"/>
    </source>
</evidence>
<dbReference type="PANTHER" id="PTHR11103">
    <property type="entry name" value="SLR1189 PROTEIN"/>
    <property type="match status" value="1"/>
</dbReference>
<evidence type="ECO:0000313" key="5">
    <source>
        <dbReference type="EMBL" id="GAF91435.1"/>
    </source>
</evidence>
<dbReference type="Pfam" id="PF02574">
    <property type="entry name" value="S-methyl_trans"/>
    <property type="match status" value="1"/>
</dbReference>
<dbReference type="Gene3D" id="3.20.20.330">
    <property type="entry name" value="Homocysteine-binding-like domain"/>
    <property type="match status" value="1"/>
</dbReference>
<sequence length="127" mass="13988">MTRTILDLVKERVVLLDGGMGTELIKQGFPQGKCPESWNVEKPDLVKKIHLSYYDAGSDVVLTNSFGGSEIKLASHGVEDKCHELNYAAAQLVSDVKPEEKFAAGSMGPTGKFLKPHGEYTEEEFEE</sequence>
<comment type="caution">
    <text evidence="5">The sequence shown here is derived from an EMBL/GenBank/DDBJ whole genome shotgun (WGS) entry which is preliminary data.</text>
</comment>
<name>X0USL4_9ZZZZ</name>
<dbReference type="InterPro" id="IPR036589">
    <property type="entry name" value="HCY_dom_sf"/>
</dbReference>
<dbReference type="GO" id="GO:0008168">
    <property type="term" value="F:methyltransferase activity"/>
    <property type="evidence" value="ECO:0007669"/>
    <property type="project" value="UniProtKB-KW"/>
</dbReference>
<evidence type="ECO:0000259" key="4">
    <source>
        <dbReference type="PROSITE" id="PS50970"/>
    </source>
</evidence>
<reference evidence="5" key="1">
    <citation type="journal article" date="2014" name="Front. Microbiol.">
        <title>High frequency of phylogenetically diverse reductive dehalogenase-homologous genes in deep subseafloor sedimentary metagenomes.</title>
        <authorList>
            <person name="Kawai M."/>
            <person name="Futagami T."/>
            <person name="Toyoda A."/>
            <person name="Takaki Y."/>
            <person name="Nishi S."/>
            <person name="Hori S."/>
            <person name="Arai W."/>
            <person name="Tsubouchi T."/>
            <person name="Morono Y."/>
            <person name="Uchiyama I."/>
            <person name="Ito T."/>
            <person name="Fujiyama A."/>
            <person name="Inagaki F."/>
            <person name="Takami H."/>
        </authorList>
    </citation>
    <scope>NUCLEOTIDE SEQUENCE</scope>
    <source>
        <strain evidence="5">Expedition CK06-06</strain>
    </source>
</reference>
<dbReference type="SUPFAM" id="SSF82282">
    <property type="entry name" value="Homocysteine S-methyltransferase"/>
    <property type="match status" value="1"/>
</dbReference>